<evidence type="ECO:0000259" key="2">
    <source>
        <dbReference type="Pfam" id="PF18253"/>
    </source>
</evidence>
<dbReference type="EMBL" id="JAKUCV010006740">
    <property type="protein sequence ID" value="KAJ4826123.1"/>
    <property type="molecule type" value="Genomic_DNA"/>
</dbReference>
<feature type="region of interest" description="Disordered" evidence="1">
    <location>
        <begin position="45"/>
        <end position="97"/>
    </location>
</feature>
<feature type="compositionally biased region" description="Low complexity" evidence="1">
    <location>
        <begin position="85"/>
        <end position="97"/>
    </location>
</feature>
<dbReference type="Proteomes" id="UP001141552">
    <property type="component" value="Unassembled WGS sequence"/>
</dbReference>
<dbReference type="CDD" id="cd14438">
    <property type="entry name" value="Hip_N"/>
    <property type="match status" value="1"/>
</dbReference>
<dbReference type="AlphaFoldDB" id="A0A9Q0J2N1"/>
<reference evidence="3" key="2">
    <citation type="journal article" date="2023" name="Plants (Basel)">
        <title>Annotation of the Turnera subulata (Passifloraceae) Draft Genome Reveals the S-Locus Evolved after the Divergence of Turneroideae from Passifloroideae in a Stepwise Manner.</title>
        <authorList>
            <person name="Henning P.M."/>
            <person name="Roalson E.H."/>
            <person name="Mir W."/>
            <person name="McCubbin A.G."/>
            <person name="Shore J.S."/>
        </authorList>
    </citation>
    <scope>NUCLEOTIDE SEQUENCE</scope>
    <source>
        <strain evidence="3">F60SS</strain>
    </source>
</reference>
<protein>
    <recommendedName>
        <fullName evidence="2">Hsp70-interacting protein N-terminal domain-containing protein</fullName>
    </recommendedName>
</protein>
<feature type="domain" description="Hsp70-interacting protein N-terminal" evidence="2">
    <location>
        <begin position="3"/>
        <end position="44"/>
    </location>
</feature>
<sequence>MEAAKLGEARRFVERFKANPSILTDNPSYAFFRDYLESLGVQFPLPSSSSSSSRSKQKNSVTEEKLEEEEGEMEELDVDPPQKFPAASPESGSSSAPAVVPATASEVLVIGRPQPFTGNNIFEKGERAKYTRVNLPGLFKKQVKLWVNYGDMDLCVVESKGLTFNAADAATIIRKLEEEVTNLFNKFTGVMFDLELITKEKKKPSAHSSGEESVLYRKVELPGIYGKVVKLWVKSDSITCFGEEFKIPGAAVNFGIPCSPDFDSVVLSFIPQSKE</sequence>
<dbReference type="Gene3D" id="6.10.250.3420">
    <property type="match status" value="1"/>
</dbReference>
<feature type="compositionally biased region" description="Acidic residues" evidence="1">
    <location>
        <begin position="65"/>
        <end position="78"/>
    </location>
</feature>
<proteinExistence type="predicted"/>
<comment type="caution">
    <text evidence="3">The sequence shown here is derived from an EMBL/GenBank/DDBJ whole genome shotgun (WGS) entry which is preliminary data.</text>
</comment>
<dbReference type="Pfam" id="PF18253">
    <property type="entry name" value="HipN"/>
    <property type="match status" value="1"/>
</dbReference>
<evidence type="ECO:0000313" key="4">
    <source>
        <dbReference type="Proteomes" id="UP001141552"/>
    </source>
</evidence>
<name>A0A9Q0J2N1_9ROSI</name>
<keyword evidence="4" id="KW-1185">Reference proteome</keyword>
<gene>
    <name evidence="3" type="ORF">Tsubulata_049735</name>
</gene>
<reference evidence="3" key="1">
    <citation type="submission" date="2022-02" db="EMBL/GenBank/DDBJ databases">
        <authorList>
            <person name="Henning P.M."/>
            <person name="McCubbin A.G."/>
            <person name="Shore J.S."/>
        </authorList>
    </citation>
    <scope>NUCLEOTIDE SEQUENCE</scope>
    <source>
        <strain evidence="3">F60SS</strain>
        <tissue evidence="3">Leaves</tissue>
    </source>
</reference>
<dbReference type="GO" id="GO:0046983">
    <property type="term" value="F:protein dimerization activity"/>
    <property type="evidence" value="ECO:0007669"/>
    <property type="project" value="InterPro"/>
</dbReference>
<dbReference type="InterPro" id="IPR034649">
    <property type="entry name" value="Hip_N"/>
</dbReference>
<organism evidence="3 4">
    <name type="scientific">Turnera subulata</name>
    <dbReference type="NCBI Taxonomy" id="218843"/>
    <lineage>
        <taxon>Eukaryota</taxon>
        <taxon>Viridiplantae</taxon>
        <taxon>Streptophyta</taxon>
        <taxon>Embryophyta</taxon>
        <taxon>Tracheophyta</taxon>
        <taxon>Spermatophyta</taxon>
        <taxon>Magnoliopsida</taxon>
        <taxon>eudicotyledons</taxon>
        <taxon>Gunneridae</taxon>
        <taxon>Pentapetalae</taxon>
        <taxon>rosids</taxon>
        <taxon>fabids</taxon>
        <taxon>Malpighiales</taxon>
        <taxon>Passifloraceae</taxon>
        <taxon>Turnera</taxon>
    </lineage>
</organism>
<evidence type="ECO:0000256" key="1">
    <source>
        <dbReference type="SAM" id="MobiDB-lite"/>
    </source>
</evidence>
<evidence type="ECO:0000313" key="3">
    <source>
        <dbReference type="EMBL" id="KAJ4826123.1"/>
    </source>
</evidence>
<accession>A0A9Q0J2N1</accession>